<dbReference type="InterPro" id="IPR056798">
    <property type="entry name" value="ADH_Fe_C"/>
</dbReference>
<keyword evidence="2" id="KW-0560">Oxidoreductase</keyword>
<evidence type="ECO:0000313" key="6">
    <source>
        <dbReference type="Proteomes" id="UP001221217"/>
    </source>
</evidence>
<dbReference type="Pfam" id="PF00465">
    <property type="entry name" value="Fe-ADH"/>
    <property type="match status" value="1"/>
</dbReference>
<dbReference type="PANTHER" id="PTHR43633:SF1">
    <property type="entry name" value="ALCOHOL DEHYDROGENASE YQHD"/>
    <property type="match status" value="1"/>
</dbReference>
<dbReference type="GO" id="GO:1990002">
    <property type="term" value="F:methylglyoxal reductase (NADPH) (acetol producing) activity"/>
    <property type="evidence" value="ECO:0007669"/>
    <property type="project" value="TreeGrafter"/>
</dbReference>
<evidence type="ECO:0000256" key="2">
    <source>
        <dbReference type="ARBA" id="ARBA00023002"/>
    </source>
</evidence>
<dbReference type="Gene3D" id="1.20.1090.10">
    <property type="entry name" value="Dehydroquinate synthase-like - alpha domain"/>
    <property type="match status" value="1"/>
</dbReference>
<proteinExistence type="inferred from homology"/>
<dbReference type="FunFam" id="3.40.50.1970:FF:000003">
    <property type="entry name" value="Alcohol dehydrogenase, iron-containing"/>
    <property type="match status" value="1"/>
</dbReference>
<reference evidence="5 6" key="1">
    <citation type="submission" date="2022-12" db="EMBL/GenBank/DDBJ databases">
        <title>Metagenome assembled genome from gulf of manar.</title>
        <authorList>
            <person name="Kohli P."/>
            <person name="Pk S."/>
            <person name="Venkata Ramana C."/>
            <person name="Sasikala C."/>
        </authorList>
    </citation>
    <scope>NUCLEOTIDE SEQUENCE [LARGE SCALE GENOMIC DNA]</scope>
    <source>
        <strain evidence="5">JB008</strain>
    </source>
</reference>
<gene>
    <name evidence="5" type="ORF">PQJ61_16180</name>
</gene>
<protein>
    <submittedName>
        <fullName evidence="5">Iron-containing alcohol dehydrogenase</fullName>
    </submittedName>
</protein>
<comment type="caution">
    <text evidence="5">The sequence shown here is derived from an EMBL/GenBank/DDBJ whole genome shotgun (WGS) entry which is preliminary data.</text>
</comment>
<dbReference type="GO" id="GO:1990362">
    <property type="term" value="F:butanol dehydrogenase (NAD+) activity"/>
    <property type="evidence" value="ECO:0007669"/>
    <property type="project" value="InterPro"/>
</dbReference>
<accession>A0AAJ1MLU9</accession>
<dbReference type="EMBL" id="JAQQAL010000044">
    <property type="protein sequence ID" value="MDC7228301.1"/>
    <property type="molecule type" value="Genomic_DNA"/>
</dbReference>
<dbReference type="PANTHER" id="PTHR43633">
    <property type="entry name" value="ALCOHOL DEHYDROGENASE YQHD"/>
    <property type="match status" value="1"/>
</dbReference>
<dbReference type="Proteomes" id="UP001221217">
    <property type="component" value="Unassembled WGS sequence"/>
</dbReference>
<evidence type="ECO:0000259" key="4">
    <source>
        <dbReference type="Pfam" id="PF25137"/>
    </source>
</evidence>
<dbReference type="GO" id="GO:0046872">
    <property type="term" value="F:metal ion binding"/>
    <property type="evidence" value="ECO:0007669"/>
    <property type="project" value="InterPro"/>
</dbReference>
<dbReference type="CDD" id="cd08187">
    <property type="entry name" value="BDH"/>
    <property type="match status" value="1"/>
</dbReference>
<dbReference type="InterPro" id="IPR044731">
    <property type="entry name" value="BDH-like"/>
</dbReference>
<organism evidence="5 6">
    <name type="scientific">Candidatus Thalassospirochaeta sargassi</name>
    <dbReference type="NCBI Taxonomy" id="3119039"/>
    <lineage>
        <taxon>Bacteria</taxon>
        <taxon>Pseudomonadati</taxon>
        <taxon>Spirochaetota</taxon>
        <taxon>Spirochaetia</taxon>
        <taxon>Spirochaetales</taxon>
        <taxon>Spirochaetaceae</taxon>
        <taxon>Candidatus Thalassospirochaeta</taxon>
    </lineage>
</organism>
<evidence type="ECO:0000259" key="3">
    <source>
        <dbReference type="Pfam" id="PF00465"/>
    </source>
</evidence>
<comment type="similarity">
    <text evidence="1">Belongs to the iron-containing alcohol dehydrogenase family.</text>
</comment>
<dbReference type="GO" id="GO:0005829">
    <property type="term" value="C:cytosol"/>
    <property type="evidence" value="ECO:0007669"/>
    <property type="project" value="TreeGrafter"/>
</dbReference>
<dbReference type="Pfam" id="PF25137">
    <property type="entry name" value="ADH_Fe_C"/>
    <property type="match status" value="1"/>
</dbReference>
<sequence>MLNFDYQSGTKVIFGKGVIDRLGEEALELGRRALLVYGRESIKKSGLYDRICRQLQSAGIEWVEHGGVSANPMISHVQAGVDKARESSVDFIIGAGGGSVIDESKGIAAGAANDVPLWDLYSKKAVPAAALPVLAVQTLPATSSETNQVGVATNEETKEKFGLRHPLLVPAKAFMDPELTFTIPLKYTAYAGFDMMSHMLEGYFTSTADFAPVHDGFAEGLVKAVKLSLERVLQNPEDYDARASIMWAGTLAWNGIANAGLEGAKIPCHMFEHPLSGLYNVAHGAGLAVVMPAWLEFKKNDVAARIISFGEKILDMKNLSDAADDTAAAGLVIAEFRSWLKSIGCPGTLGELGIENPDMNELVKHAEILSGQWNIDGYSKKDMAEVYRLCL</sequence>
<feature type="domain" description="Fe-containing alcohol dehydrogenase-like C-terminal" evidence="4">
    <location>
        <begin position="188"/>
        <end position="388"/>
    </location>
</feature>
<dbReference type="InterPro" id="IPR001670">
    <property type="entry name" value="ADH_Fe/GldA"/>
</dbReference>
<dbReference type="AlphaFoldDB" id="A0AAJ1MLU9"/>
<name>A0AAJ1MLU9_9SPIO</name>
<feature type="domain" description="Alcohol dehydrogenase iron-type/glycerol dehydrogenase GldA" evidence="3">
    <location>
        <begin position="10"/>
        <end position="177"/>
    </location>
</feature>
<dbReference type="SUPFAM" id="SSF56796">
    <property type="entry name" value="Dehydroquinate synthase-like"/>
    <property type="match status" value="1"/>
</dbReference>
<dbReference type="GO" id="GO:0008106">
    <property type="term" value="F:alcohol dehydrogenase (NADP+) activity"/>
    <property type="evidence" value="ECO:0007669"/>
    <property type="project" value="TreeGrafter"/>
</dbReference>
<evidence type="ECO:0000313" key="5">
    <source>
        <dbReference type="EMBL" id="MDC7228301.1"/>
    </source>
</evidence>
<evidence type="ECO:0000256" key="1">
    <source>
        <dbReference type="ARBA" id="ARBA00007358"/>
    </source>
</evidence>
<dbReference type="Gene3D" id="3.40.50.1970">
    <property type="match status" value="1"/>
</dbReference>